<accession>A0A674AA59</accession>
<dbReference type="PROSITE" id="PS50208">
    <property type="entry name" value="CASPASE_P20"/>
    <property type="match status" value="1"/>
</dbReference>
<dbReference type="Pfam" id="PF00656">
    <property type="entry name" value="Peptidase_C14"/>
    <property type="match status" value="1"/>
</dbReference>
<dbReference type="SUPFAM" id="SSF52129">
    <property type="entry name" value="Caspase-like"/>
    <property type="match status" value="1"/>
</dbReference>
<dbReference type="AlphaFoldDB" id="A0A674AA59"/>
<dbReference type="Gene3D" id="3.40.50.1460">
    <property type="match status" value="1"/>
</dbReference>
<dbReference type="GO" id="GO:0006508">
    <property type="term" value="P:proteolysis"/>
    <property type="evidence" value="ECO:0007669"/>
    <property type="project" value="InterPro"/>
</dbReference>
<protein>
    <submittedName>
        <fullName evidence="5">Caspase-14-like</fullName>
    </submittedName>
</protein>
<feature type="domain" description="Caspase family p20" evidence="4">
    <location>
        <begin position="50"/>
        <end position="126"/>
    </location>
</feature>
<dbReference type="SMART" id="SM00115">
    <property type="entry name" value="CASc"/>
    <property type="match status" value="1"/>
</dbReference>
<keyword evidence="6" id="KW-1185">Reference proteome</keyword>
<dbReference type="GO" id="GO:0043525">
    <property type="term" value="P:positive regulation of neuron apoptotic process"/>
    <property type="evidence" value="ECO:0007669"/>
    <property type="project" value="TreeGrafter"/>
</dbReference>
<evidence type="ECO:0000256" key="1">
    <source>
        <dbReference type="ARBA" id="ARBA00010134"/>
    </source>
</evidence>
<dbReference type="InterPro" id="IPR033139">
    <property type="entry name" value="Caspase_cys_AS"/>
</dbReference>
<dbReference type="InParanoid" id="A0A674AA59"/>
<dbReference type="GO" id="GO:0005829">
    <property type="term" value="C:cytosol"/>
    <property type="evidence" value="ECO:0007669"/>
    <property type="project" value="TreeGrafter"/>
</dbReference>
<name>A0A674AA59_SALTR</name>
<reference evidence="5" key="2">
    <citation type="submission" date="2025-09" db="UniProtKB">
        <authorList>
            <consortium name="Ensembl"/>
        </authorList>
    </citation>
    <scope>IDENTIFICATION</scope>
</reference>
<dbReference type="InterPro" id="IPR011600">
    <property type="entry name" value="Pept_C14_caspase"/>
</dbReference>
<evidence type="ECO:0000313" key="6">
    <source>
        <dbReference type="Proteomes" id="UP000472277"/>
    </source>
</evidence>
<dbReference type="PROSITE" id="PS50207">
    <property type="entry name" value="CASPASE_P10"/>
    <property type="match status" value="1"/>
</dbReference>
<dbReference type="PRINTS" id="PR00376">
    <property type="entry name" value="IL1BCENZYME"/>
</dbReference>
<dbReference type="Ensembl" id="ENSSTUT00000058561.1">
    <property type="protein sequence ID" value="ENSSTUP00000055980.1"/>
    <property type="gene ID" value="ENSSTUG00000023765.1"/>
</dbReference>
<dbReference type="GeneTree" id="ENSGT00940000164532"/>
<dbReference type="PANTHER" id="PTHR10454">
    <property type="entry name" value="CASPASE"/>
    <property type="match status" value="1"/>
</dbReference>
<proteinExistence type="inferred from homology"/>
<evidence type="ECO:0000313" key="5">
    <source>
        <dbReference type="Ensembl" id="ENSSTUP00000055980.1"/>
    </source>
</evidence>
<dbReference type="PANTHER" id="PTHR10454:SF155">
    <property type="entry name" value="CASPASE-14-LIKE"/>
    <property type="match status" value="1"/>
</dbReference>
<dbReference type="InterPro" id="IPR015917">
    <property type="entry name" value="Pept_C14A"/>
</dbReference>
<dbReference type="InterPro" id="IPR001309">
    <property type="entry name" value="Pept_C14_p20"/>
</dbReference>
<comment type="similarity">
    <text evidence="1 2">Belongs to the peptidase C14A family.</text>
</comment>
<evidence type="ECO:0000259" key="4">
    <source>
        <dbReference type="PROSITE" id="PS50208"/>
    </source>
</evidence>
<dbReference type="GO" id="GO:0004197">
    <property type="term" value="F:cysteine-type endopeptidase activity"/>
    <property type="evidence" value="ECO:0007669"/>
    <property type="project" value="InterPro"/>
</dbReference>
<sequence length="296" mass="33493">MDRYDLSGRRAALIMCGGGRPGSEYDVERIKELCKQNKFPEFSYSVKCKTKEDVTDALKSFRNKLSDDVSCLAMFIMAHGGLGHIEVNDEEILDLEEIYKMFNNSQCPALREKPKLFVVQACRGVTGRPKDLYTDGGRSSGAVSKKLLPTESDSMEVYAVPPGKLAIRHPDRGCPLFEEMYKVFTKDSVASRDVCELFTEVSTVGGETGSSCHMMDIGQNVFKWGSVYYYFPRDLFQVNQRLGQRKDRRKDGYEHDFQPTSRVIKTTLQPVDTDDSSDDIGRSLHIVTNLTKKLYL</sequence>
<dbReference type="InterPro" id="IPR029030">
    <property type="entry name" value="Caspase-like_dom_sf"/>
</dbReference>
<dbReference type="InterPro" id="IPR002398">
    <property type="entry name" value="Pept_C14"/>
</dbReference>
<reference evidence="5" key="1">
    <citation type="submission" date="2025-08" db="UniProtKB">
        <authorList>
            <consortium name="Ensembl"/>
        </authorList>
    </citation>
    <scope>IDENTIFICATION</scope>
</reference>
<evidence type="ECO:0000256" key="2">
    <source>
        <dbReference type="RuleBase" id="RU003971"/>
    </source>
</evidence>
<dbReference type="PROSITE" id="PS01122">
    <property type="entry name" value="CASPASE_CYS"/>
    <property type="match status" value="1"/>
</dbReference>
<organism evidence="5 6">
    <name type="scientific">Salmo trutta</name>
    <name type="common">Brown trout</name>
    <dbReference type="NCBI Taxonomy" id="8032"/>
    <lineage>
        <taxon>Eukaryota</taxon>
        <taxon>Metazoa</taxon>
        <taxon>Chordata</taxon>
        <taxon>Craniata</taxon>
        <taxon>Vertebrata</taxon>
        <taxon>Euteleostomi</taxon>
        <taxon>Actinopterygii</taxon>
        <taxon>Neopterygii</taxon>
        <taxon>Teleostei</taxon>
        <taxon>Protacanthopterygii</taxon>
        <taxon>Salmoniformes</taxon>
        <taxon>Salmonidae</taxon>
        <taxon>Salmoninae</taxon>
        <taxon>Salmo</taxon>
    </lineage>
</organism>
<evidence type="ECO:0000259" key="3">
    <source>
        <dbReference type="PROSITE" id="PS50207"/>
    </source>
</evidence>
<feature type="domain" description="Caspase family p10" evidence="3">
    <location>
        <begin position="144"/>
        <end position="186"/>
    </location>
</feature>
<gene>
    <name evidence="5" type="primary">LOC115187395</name>
</gene>
<dbReference type="OMA" id="LECYNME"/>
<dbReference type="Proteomes" id="UP000472277">
    <property type="component" value="Unassembled WGS sequence"/>
</dbReference>
<dbReference type="InterPro" id="IPR002138">
    <property type="entry name" value="Pept_C14_p10"/>
</dbReference>